<dbReference type="InterPro" id="IPR002801">
    <property type="entry name" value="Asp_carbamoylTrfase_reg"/>
</dbReference>
<proteinExistence type="predicted"/>
<comment type="caution">
    <text evidence="6">The sequence shown here is derived from an EMBL/GenBank/DDBJ whole genome shotgun (WGS) entry which is preliminary data.</text>
</comment>
<dbReference type="GO" id="GO:0006221">
    <property type="term" value="P:pyrimidine nucleotide biosynthetic process"/>
    <property type="evidence" value="ECO:0007669"/>
    <property type="project" value="UniProtKB-KW"/>
</dbReference>
<evidence type="ECO:0000259" key="5">
    <source>
        <dbReference type="Pfam" id="PF02748"/>
    </source>
</evidence>
<dbReference type="GO" id="GO:0046872">
    <property type="term" value="F:metal ion binding"/>
    <property type="evidence" value="ECO:0007669"/>
    <property type="project" value="UniProtKB-KW"/>
</dbReference>
<dbReference type="PANTHER" id="PTHR35805:SF1">
    <property type="entry name" value="ASPARTATE CARBAMOYLTRANSFERASE REGULATORY CHAIN"/>
    <property type="match status" value="1"/>
</dbReference>
<accession>A0A9D1MUE2</accession>
<evidence type="ECO:0000259" key="4">
    <source>
        <dbReference type="Pfam" id="PF01948"/>
    </source>
</evidence>
<reference evidence="6" key="1">
    <citation type="submission" date="2020-10" db="EMBL/GenBank/DDBJ databases">
        <authorList>
            <person name="Gilroy R."/>
        </authorList>
    </citation>
    <scope>NUCLEOTIDE SEQUENCE</scope>
    <source>
        <strain evidence="6">CHK176-6737</strain>
    </source>
</reference>
<gene>
    <name evidence="6" type="ORF">IAD23_04985</name>
</gene>
<dbReference type="InterPro" id="IPR036792">
    <property type="entry name" value="Asp_carbatrfase_reg_C_sf"/>
</dbReference>
<dbReference type="EMBL" id="DVNM01000027">
    <property type="protein sequence ID" value="HIU69296.1"/>
    <property type="molecule type" value="Genomic_DNA"/>
</dbReference>
<name>A0A9D1MUE2_9FIRM</name>
<keyword evidence="1" id="KW-0479">Metal-binding</keyword>
<dbReference type="GO" id="GO:0006207">
    <property type="term" value="P:'de novo' pyrimidine nucleobase biosynthetic process"/>
    <property type="evidence" value="ECO:0007669"/>
    <property type="project" value="InterPro"/>
</dbReference>
<feature type="domain" description="Aspartate carbamoyltransferase regulatory subunit C-terminal" evidence="5">
    <location>
        <begin position="96"/>
        <end position="136"/>
    </location>
</feature>
<dbReference type="Gene3D" id="3.30.70.140">
    <property type="entry name" value="Aspartate carbamoyltransferase regulatory subunit, N-terminal domain"/>
    <property type="match status" value="1"/>
</dbReference>
<keyword evidence="2" id="KW-0862">Zinc</keyword>
<feature type="domain" description="Aspartate carbamoyltransferase regulatory subunit N-terminal" evidence="4">
    <location>
        <begin position="1"/>
        <end position="90"/>
    </location>
</feature>
<evidence type="ECO:0000313" key="7">
    <source>
        <dbReference type="Proteomes" id="UP000824125"/>
    </source>
</evidence>
<protein>
    <submittedName>
        <fullName evidence="6">Aspartate carbamoyltransferase regulatory subunit</fullName>
    </submittedName>
</protein>
<evidence type="ECO:0000256" key="2">
    <source>
        <dbReference type="ARBA" id="ARBA00022833"/>
    </source>
</evidence>
<dbReference type="AlphaFoldDB" id="A0A9D1MUE2"/>
<reference evidence="6" key="2">
    <citation type="journal article" date="2021" name="PeerJ">
        <title>Extensive microbial diversity within the chicken gut microbiome revealed by metagenomics and culture.</title>
        <authorList>
            <person name="Gilroy R."/>
            <person name="Ravi A."/>
            <person name="Getino M."/>
            <person name="Pursley I."/>
            <person name="Horton D.L."/>
            <person name="Alikhan N.F."/>
            <person name="Baker D."/>
            <person name="Gharbi K."/>
            <person name="Hall N."/>
            <person name="Watson M."/>
            <person name="Adriaenssens E.M."/>
            <person name="Foster-Nyarko E."/>
            <person name="Jarju S."/>
            <person name="Secka A."/>
            <person name="Antonio M."/>
            <person name="Oren A."/>
            <person name="Chaudhuri R.R."/>
            <person name="La Ragione R."/>
            <person name="Hildebrand F."/>
            <person name="Pallen M.J."/>
        </authorList>
    </citation>
    <scope>NUCLEOTIDE SEQUENCE</scope>
    <source>
        <strain evidence="6">CHK176-6737</strain>
    </source>
</reference>
<evidence type="ECO:0000313" key="6">
    <source>
        <dbReference type="EMBL" id="HIU69296.1"/>
    </source>
</evidence>
<dbReference type="InterPro" id="IPR036793">
    <property type="entry name" value="Asp_carbatrfase_reg_N_sf"/>
</dbReference>
<dbReference type="InterPro" id="IPR020542">
    <property type="entry name" value="Asp_carbamoyltrfase_reg_C"/>
</dbReference>
<dbReference type="Pfam" id="PF01948">
    <property type="entry name" value="PyrI"/>
    <property type="match status" value="1"/>
</dbReference>
<dbReference type="Proteomes" id="UP000824125">
    <property type="component" value="Unassembled WGS sequence"/>
</dbReference>
<keyword evidence="3" id="KW-0665">Pyrimidine biosynthesis</keyword>
<dbReference type="SUPFAM" id="SSF54893">
    <property type="entry name" value="Aspartate carbamoyltransferase, Regulatory-chain, N-terminal domain"/>
    <property type="match status" value="1"/>
</dbReference>
<evidence type="ECO:0000256" key="3">
    <source>
        <dbReference type="ARBA" id="ARBA00022975"/>
    </source>
</evidence>
<dbReference type="Gene3D" id="2.30.30.20">
    <property type="entry name" value="Aspartate carbamoyltransferase regulatory subunit, C-terminal domain"/>
    <property type="match status" value="1"/>
</dbReference>
<sequence>MKIDEIKDGVVFDHIRAGLGMEIYNALALRNYDGQVALIQNAKSIMMGRKDVLKIASSAPAFDLDKVAYIDPNVTVNFIRGGKLIEKKKLSLPQTVRGIVKCKNPRCITNHENVESVFVLTDANNGVYRCLYCETTA</sequence>
<dbReference type="InterPro" id="IPR020545">
    <property type="entry name" value="Asp_carbamoyltransf_reg_N"/>
</dbReference>
<dbReference type="SUPFAM" id="SSF57825">
    <property type="entry name" value="Aspartate carbamoyltransferase, Regulatory-chain, C-terminal domain"/>
    <property type="match status" value="1"/>
</dbReference>
<dbReference type="PANTHER" id="PTHR35805">
    <property type="entry name" value="ASPARTATE CARBAMOYLTRANSFERASE REGULATORY CHAIN"/>
    <property type="match status" value="1"/>
</dbReference>
<organism evidence="6 7">
    <name type="scientific">Candidatus Scybalenecus merdavium</name>
    <dbReference type="NCBI Taxonomy" id="2840939"/>
    <lineage>
        <taxon>Bacteria</taxon>
        <taxon>Bacillati</taxon>
        <taxon>Bacillota</taxon>
        <taxon>Clostridia</taxon>
        <taxon>Eubacteriales</taxon>
        <taxon>Oscillospiraceae</taxon>
        <taxon>Oscillospiraceae incertae sedis</taxon>
        <taxon>Candidatus Scybalenecus</taxon>
    </lineage>
</organism>
<evidence type="ECO:0000256" key="1">
    <source>
        <dbReference type="ARBA" id="ARBA00022723"/>
    </source>
</evidence>
<dbReference type="Pfam" id="PF02748">
    <property type="entry name" value="PyrI_C"/>
    <property type="match status" value="1"/>
</dbReference>
<dbReference type="GO" id="GO:0009347">
    <property type="term" value="C:aspartate carbamoyltransferase complex"/>
    <property type="evidence" value="ECO:0007669"/>
    <property type="project" value="InterPro"/>
</dbReference>